<evidence type="ECO:0000313" key="2">
    <source>
        <dbReference type="EMBL" id="RZF44537.1"/>
    </source>
</evidence>
<sequence length="253" mass="29527">MPEKPFVLKLSVFDEASLPFFLGGNINTTLLKKTTHEANEELKVVRKLCKEYVNNCKNALQSTIKSKDSKTDEEKSQQSRYDALNVKYERLVNNHLQIEAQCVAKKTLIDLSKNKNFNSRKAELKNNLAALEKEWIIQKEAVKRNHLQNFYECKFFDEFLNCKFLVKTPSEVEFQLHPGYYFTLRHIGENKWTLVEISPKTFAMDKYSRKFEQTENLPFLVASLRKRLLANWSTSDQNCGDTRSILTTRALEN</sequence>
<comment type="caution">
    <text evidence="2">The sequence shown here is derived from an EMBL/GenBank/DDBJ whole genome shotgun (WGS) entry which is preliminary data.</text>
</comment>
<dbReference type="AlphaFoldDB" id="A0A482XFM4"/>
<name>A0A482XFM4_LAOST</name>
<keyword evidence="1" id="KW-0175">Coiled coil</keyword>
<proteinExistence type="predicted"/>
<feature type="coiled-coil region" evidence="1">
    <location>
        <begin position="81"/>
        <end position="134"/>
    </location>
</feature>
<protein>
    <recommendedName>
        <fullName evidence="4">Kinetochore protein SPC25</fullName>
    </recommendedName>
</protein>
<dbReference type="EMBL" id="QKKF02010496">
    <property type="protein sequence ID" value="RZF44537.1"/>
    <property type="molecule type" value="Genomic_DNA"/>
</dbReference>
<dbReference type="InParanoid" id="A0A482XFM4"/>
<dbReference type="OrthoDB" id="10362620at2759"/>
<evidence type="ECO:0008006" key="4">
    <source>
        <dbReference type="Google" id="ProtNLM"/>
    </source>
</evidence>
<dbReference type="SMR" id="A0A482XFM4"/>
<evidence type="ECO:0000313" key="3">
    <source>
        <dbReference type="Proteomes" id="UP000291343"/>
    </source>
</evidence>
<reference evidence="2 3" key="1">
    <citation type="journal article" date="2017" name="Gigascience">
        <title>Genome sequence of the small brown planthopper, Laodelphax striatellus.</title>
        <authorList>
            <person name="Zhu J."/>
            <person name="Jiang F."/>
            <person name="Wang X."/>
            <person name="Yang P."/>
            <person name="Bao Y."/>
            <person name="Zhao W."/>
            <person name="Wang W."/>
            <person name="Lu H."/>
            <person name="Wang Q."/>
            <person name="Cui N."/>
            <person name="Li J."/>
            <person name="Chen X."/>
            <person name="Luo L."/>
            <person name="Yu J."/>
            <person name="Kang L."/>
            <person name="Cui F."/>
        </authorList>
    </citation>
    <scope>NUCLEOTIDE SEQUENCE [LARGE SCALE GENOMIC DNA]</scope>
    <source>
        <strain evidence="2">Lst14</strain>
    </source>
</reference>
<accession>A0A482XFM4</accession>
<evidence type="ECO:0000256" key="1">
    <source>
        <dbReference type="SAM" id="Coils"/>
    </source>
</evidence>
<organism evidence="2 3">
    <name type="scientific">Laodelphax striatellus</name>
    <name type="common">Small brown planthopper</name>
    <name type="synonym">Delphax striatella</name>
    <dbReference type="NCBI Taxonomy" id="195883"/>
    <lineage>
        <taxon>Eukaryota</taxon>
        <taxon>Metazoa</taxon>
        <taxon>Ecdysozoa</taxon>
        <taxon>Arthropoda</taxon>
        <taxon>Hexapoda</taxon>
        <taxon>Insecta</taxon>
        <taxon>Pterygota</taxon>
        <taxon>Neoptera</taxon>
        <taxon>Paraneoptera</taxon>
        <taxon>Hemiptera</taxon>
        <taxon>Auchenorrhyncha</taxon>
        <taxon>Fulgoroidea</taxon>
        <taxon>Delphacidae</taxon>
        <taxon>Criomorphinae</taxon>
        <taxon>Laodelphax</taxon>
    </lineage>
</organism>
<keyword evidence="3" id="KW-1185">Reference proteome</keyword>
<gene>
    <name evidence="2" type="ORF">LSTR_LSTR002310</name>
</gene>
<dbReference type="Proteomes" id="UP000291343">
    <property type="component" value="Unassembled WGS sequence"/>
</dbReference>